<evidence type="ECO:0000313" key="9">
    <source>
        <dbReference type="Proteomes" id="UP000317496"/>
    </source>
</evidence>
<keyword evidence="3" id="KW-0255">Endonuclease</keyword>
<evidence type="ECO:0000256" key="5">
    <source>
        <dbReference type="ARBA" id="ARBA00035648"/>
    </source>
</evidence>
<dbReference type="GO" id="GO:0016787">
    <property type="term" value="F:hydrolase activity"/>
    <property type="evidence" value="ECO:0007669"/>
    <property type="project" value="UniProtKB-KW"/>
</dbReference>
<dbReference type="EMBL" id="CP041636">
    <property type="protein sequence ID" value="QDO99295.1"/>
    <property type="molecule type" value="Genomic_DNA"/>
</dbReference>
<name>A0A516H6E8_9PROT</name>
<evidence type="ECO:0000256" key="4">
    <source>
        <dbReference type="ARBA" id="ARBA00022801"/>
    </source>
</evidence>
<dbReference type="Proteomes" id="UP000317496">
    <property type="component" value="Chromosome"/>
</dbReference>
<keyword evidence="9" id="KW-1185">Reference proteome</keyword>
<protein>
    <submittedName>
        <fullName evidence="8">YicC family protein</fullName>
    </submittedName>
</protein>
<gene>
    <name evidence="8" type="ORF">FNB15_19335</name>
</gene>
<dbReference type="InterPro" id="IPR013527">
    <property type="entry name" value="YicC-like_N"/>
</dbReference>
<evidence type="ECO:0000313" key="8">
    <source>
        <dbReference type="EMBL" id="QDO99295.1"/>
    </source>
</evidence>
<proteinExistence type="inferred from homology"/>
<dbReference type="GO" id="GO:0004521">
    <property type="term" value="F:RNA endonuclease activity"/>
    <property type="evidence" value="ECO:0007669"/>
    <property type="project" value="InterPro"/>
</dbReference>
<reference evidence="8 9" key="1">
    <citation type="submission" date="2019-07" db="EMBL/GenBank/DDBJ databases">
        <title>Genome sequencing for Ferrovibrio sp. K5.</title>
        <authorList>
            <person name="Park S.-J."/>
        </authorList>
    </citation>
    <scope>NUCLEOTIDE SEQUENCE [LARGE SCALE GENOMIC DNA]</scope>
    <source>
        <strain evidence="8 9">K5</strain>
    </source>
</reference>
<evidence type="ECO:0000259" key="6">
    <source>
        <dbReference type="Pfam" id="PF03755"/>
    </source>
</evidence>
<sequence length="297" mass="32379">MSLVSMTGFARVDGRAGNKAWIWELKSVNGRGLELRFRLPPGFDSIEADLRSQAQARLVRGNINLNLQLVESADAAPNYRLNEALLEQLLAMAGKLESRGVGAPRLDGLLAVRGVVEPVGSIAEDEEARASLEAALKQSFTEALDKLVQSRDAEGAKLAEVLGGQFNEIAVLTGRASEVEAVRPEGLRRRLQTQLSELLAQNPPVAEDRLAQELALQVTRLDVREELDRLRAHVASAQGLLKGDAKGVGRKLDFLMQEFNREANTLCSKAFDAGLTAIGLDLKLVIDRLREQAQNVE</sequence>
<dbReference type="Pfam" id="PF03755">
    <property type="entry name" value="YicC-like_N"/>
    <property type="match status" value="1"/>
</dbReference>
<dbReference type="AlphaFoldDB" id="A0A516H6E8"/>
<feature type="domain" description="Endoribonuclease YicC-like N-terminal" evidence="6">
    <location>
        <begin position="4"/>
        <end position="159"/>
    </location>
</feature>
<dbReference type="PANTHER" id="PTHR30636">
    <property type="entry name" value="UPF0701 PROTEIN YICC"/>
    <property type="match status" value="1"/>
</dbReference>
<dbReference type="OrthoDB" id="9771229at2"/>
<dbReference type="InterPro" id="IPR005229">
    <property type="entry name" value="YicC/YloC-like"/>
</dbReference>
<evidence type="ECO:0000256" key="1">
    <source>
        <dbReference type="ARBA" id="ARBA00001968"/>
    </source>
</evidence>
<comment type="cofactor">
    <cofactor evidence="1">
        <name>a divalent metal cation</name>
        <dbReference type="ChEBI" id="CHEBI:60240"/>
    </cofactor>
</comment>
<keyword evidence="4" id="KW-0378">Hydrolase</keyword>
<evidence type="ECO:0000259" key="7">
    <source>
        <dbReference type="Pfam" id="PF08340"/>
    </source>
</evidence>
<evidence type="ECO:0000256" key="3">
    <source>
        <dbReference type="ARBA" id="ARBA00022759"/>
    </source>
</evidence>
<comment type="similarity">
    <text evidence="5">Belongs to the YicC/YloC family.</text>
</comment>
<dbReference type="NCBIfam" id="TIGR00255">
    <property type="entry name" value="YicC/YloC family endoribonuclease"/>
    <property type="match status" value="1"/>
</dbReference>
<organism evidence="8 9">
    <name type="scientific">Ferrovibrio terrae</name>
    <dbReference type="NCBI Taxonomy" id="2594003"/>
    <lineage>
        <taxon>Bacteria</taxon>
        <taxon>Pseudomonadati</taxon>
        <taxon>Pseudomonadota</taxon>
        <taxon>Alphaproteobacteria</taxon>
        <taxon>Rhodospirillales</taxon>
        <taxon>Rhodospirillaceae</taxon>
        <taxon>Ferrovibrio</taxon>
    </lineage>
</organism>
<dbReference type="KEGG" id="fer:FNB15_19335"/>
<accession>A0A516H6E8</accession>
<dbReference type="PANTHER" id="PTHR30636:SF3">
    <property type="entry name" value="UPF0701 PROTEIN YICC"/>
    <property type="match status" value="1"/>
</dbReference>
<dbReference type="Pfam" id="PF08340">
    <property type="entry name" value="YicC-like_C"/>
    <property type="match status" value="1"/>
</dbReference>
<feature type="domain" description="Endoribonuclease YicC-like C-terminal" evidence="7">
    <location>
        <begin position="182"/>
        <end position="297"/>
    </location>
</feature>
<evidence type="ECO:0000256" key="2">
    <source>
        <dbReference type="ARBA" id="ARBA00022722"/>
    </source>
</evidence>
<dbReference type="InterPro" id="IPR013551">
    <property type="entry name" value="YicC-like_C"/>
</dbReference>
<keyword evidence="2" id="KW-0540">Nuclease</keyword>